<proteinExistence type="inferred from homology"/>
<name>A0A088CK97_9CHLO</name>
<dbReference type="NCBIfam" id="TIGR01029">
    <property type="entry name" value="rpsG_bact"/>
    <property type="match status" value="1"/>
</dbReference>
<comment type="similarity">
    <text evidence="1 7">Belongs to the universal ribosomal protein uS7 family.</text>
</comment>
<geneLocation type="chloroplast" evidence="9"/>
<evidence type="ECO:0000256" key="2">
    <source>
        <dbReference type="ARBA" id="ARBA00022730"/>
    </source>
</evidence>
<dbReference type="CDD" id="cd14871">
    <property type="entry name" value="uS7_Chloroplast"/>
    <property type="match status" value="1"/>
</dbReference>
<dbReference type="Pfam" id="PF00177">
    <property type="entry name" value="Ribosomal_S7"/>
    <property type="match status" value="1"/>
</dbReference>
<dbReference type="InterPro" id="IPR036823">
    <property type="entry name" value="Ribosomal_uS7_dom_sf"/>
</dbReference>
<dbReference type="GeneID" id="20356016"/>
<keyword evidence="9" id="KW-0934">Plastid</keyword>
<reference evidence="9" key="1">
    <citation type="journal article" date="2014" name="BMC Genomics">
        <title>Six newly sequenced chloroplast genomes from prasinophyte green algae provide insights into the relationships among prasinophyte lineages and the diversity of streamlined genome architecture in picoplanktonic species.</title>
        <authorList>
            <person name="Lemieux C."/>
            <person name="Otis C."/>
            <person name="Turmel M."/>
        </authorList>
    </citation>
    <scope>NUCLEOTIDE SEQUENCE</scope>
</reference>
<dbReference type="AlphaFoldDB" id="A0A088CK97"/>
<dbReference type="GO" id="GO:0009507">
    <property type="term" value="C:chloroplast"/>
    <property type="evidence" value="ECO:0007669"/>
    <property type="project" value="UniProtKB-SubCell"/>
</dbReference>
<dbReference type="GO" id="GO:0003735">
    <property type="term" value="F:structural constituent of ribosome"/>
    <property type="evidence" value="ECO:0007669"/>
    <property type="project" value="InterPro"/>
</dbReference>
<evidence type="ECO:0000256" key="4">
    <source>
        <dbReference type="ARBA" id="ARBA00022980"/>
    </source>
</evidence>
<dbReference type="GO" id="GO:0006412">
    <property type="term" value="P:translation"/>
    <property type="evidence" value="ECO:0007669"/>
    <property type="project" value="UniProtKB-UniRule"/>
</dbReference>
<keyword evidence="2 7" id="KW-0699">rRNA-binding</keyword>
<evidence type="ECO:0000259" key="8">
    <source>
        <dbReference type="Pfam" id="PF00177"/>
    </source>
</evidence>
<evidence type="ECO:0000256" key="3">
    <source>
        <dbReference type="ARBA" id="ARBA00022884"/>
    </source>
</evidence>
<sequence>MSRRTRAIKRIHTPDPVYRSRLLHMIVNHLLKNGKKALAYRTLYQTLQKIEASTGQDAIQILEQAIRNVTPLVEVKARRVGGSTYQVPIEVQPERGTALAIRWLLQSSRKRSGRDIQSKLTQELIDASNHLGNAIRKRDETHRMAEANKAFAHYRL</sequence>
<evidence type="ECO:0000313" key="9">
    <source>
        <dbReference type="EMBL" id="AID67649.1"/>
    </source>
</evidence>
<comment type="function">
    <text evidence="7">One of the primary rRNA binding proteins, it binds directly to 16S rRNA where it nucleates assembly of the head domain of the 30S subunit.</text>
</comment>
<accession>A0A088CK97</accession>
<dbReference type="GO" id="GO:0019843">
    <property type="term" value="F:rRNA binding"/>
    <property type="evidence" value="ECO:0007669"/>
    <property type="project" value="UniProtKB-UniRule"/>
</dbReference>
<dbReference type="GO" id="GO:0015935">
    <property type="term" value="C:small ribosomal subunit"/>
    <property type="evidence" value="ECO:0007669"/>
    <property type="project" value="InterPro"/>
</dbReference>
<evidence type="ECO:0000256" key="6">
    <source>
        <dbReference type="ARBA" id="ARBA00035151"/>
    </source>
</evidence>
<evidence type="ECO:0000256" key="5">
    <source>
        <dbReference type="ARBA" id="ARBA00023274"/>
    </source>
</evidence>
<dbReference type="RefSeq" id="YP_009057750.1">
    <property type="nucleotide sequence ID" value="NC_024828.1"/>
</dbReference>
<dbReference type="EMBL" id="KJ746599">
    <property type="protein sequence ID" value="AID67649.1"/>
    <property type="molecule type" value="Genomic_DNA"/>
</dbReference>
<keyword evidence="5 7" id="KW-0687">Ribonucleoprotein</keyword>
<dbReference type="HAMAP" id="MF_00480_B">
    <property type="entry name" value="Ribosomal_uS7_B"/>
    <property type="match status" value="1"/>
</dbReference>
<feature type="domain" description="Small ribosomal subunit protein uS7" evidence="8">
    <location>
        <begin position="2"/>
        <end position="149"/>
    </location>
</feature>
<dbReference type="Gene3D" id="1.10.455.10">
    <property type="entry name" value="Ribosomal protein S7 domain"/>
    <property type="match status" value="1"/>
</dbReference>
<dbReference type="PANTHER" id="PTHR11205">
    <property type="entry name" value="RIBOSOMAL PROTEIN S7"/>
    <property type="match status" value="1"/>
</dbReference>
<evidence type="ECO:0000256" key="1">
    <source>
        <dbReference type="ARBA" id="ARBA00007151"/>
    </source>
</evidence>
<comment type="subcellular location">
    <subcellularLocation>
        <location evidence="7">Plastid</location>
        <location evidence="7">Chloroplast</location>
    </subcellularLocation>
</comment>
<dbReference type="InterPro" id="IPR023798">
    <property type="entry name" value="Ribosomal_uS7_dom"/>
</dbReference>
<dbReference type="SUPFAM" id="SSF47973">
    <property type="entry name" value="Ribosomal protein S7"/>
    <property type="match status" value="1"/>
</dbReference>
<comment type="subunit">
    <text evidence="7">Part of the 30S ribosomal subunit.</text>
</comment>
<evidence type="ECO:0000256" key="7">
    <source>
        <dbReference type="HAMAP-Rule" id="MF_00480"/>
    </source>
</evidence>
<keyword evidence="9" id="KW-0150">Chloroplast</keyword>
<organism evidence="9">
    <name type="scientific">Picocystis salinarum</name>
    <dbReference type="NCBI Taxonomy" id="88271"/>
    <lineage>
        <taxon>Eukaryota</taxon>
        <taxon>Viridiplantae</taxon>
        <taxon>Chlorophyta</taxon>
        <taxon>Picocystophyceae</taxon>
        <taxon>Picocystales</taxon>
        <taxon>Picocystaceae</taxon>
        <taxon>Picocystis</taxon>
    </lineage>
</organism>
<gene>
    <name evidence="7 9" type="primary">rps7</name>
</gene>
<dbReference type="PIRSF" id="PIRSF002122">
    <property type="entry name" value="RPS7p_RPS7a_RPS5e_RPS7o"/>
    <property type="match status" value="1"/>
</dbReference>
<keyword evidence="4 7" id="KW-0689">Ribosomal protein</keyword>
<protein>
    <recommendedName>
        <fullName evidence="6 7">Small ribosomal subunit protein uS7c</fullName>
    </recommendedName>
</protein>
<dbReference type="InterPro" id="IPR005717">
    <property type="entry name" value="Ribosomal_uS7_bac/org-type"/>
</dbReference>
<dbReference type="InterPro" id="IPR000235">
    <property type="entry name" value="Ribosomal_uS7"/>
</dbReference>
<keyword evidence="3 7" id="KW-0694">RNA-binding</keyword>
<dbReference type="FunFam" id="1.10.455.10:FF:000001">
    <property type="entry name" value="30S ribosomal protein S7"/>
    <property type="match status" value="1"/>
</dbReference>